<evidence type="ECO:0000313" key="8">
    <source>
        <dbReference type="RefSeq" id="XP_029298536.1"/>
    </source>
</evidence>
<dbReference type="GO" id="GO:0005737">
    <property type="term" value="C:cytoplasm"/>
    <property type="evidence" value="ECO:0007669"/>
    <property type="project" value="UniProtKB-SubCell"/>
</dbReference>
<name>A0A6J2QLG2_COTGO</name>
<dbReference type="GO" id="GO:0005819">
    <property type="term" value="C:spindle"/>
    <property type="evidence" value="ECO:0007669"/>
    <property type="project" value="UniProtKB-SubCell"/>
</dbReference>
<keyword evidence="4" id="KW-0966">Cell projection</keyword>
<dbReference type="InterPro" id="IPR007965">
    <property type="entry name" value="GNAT_ATAT"/>
</dbReference>
<dbReference type="GO" id="GO:0005905">
    <property type="term" value="C:clathrin-coated pit"/>
    <property type="evidence" value="ECO:0007669"/>
    <property type="project" value="UniProtKB-SubCell"/>
</dbReference>
<dbReference type="Gene3D" id="6.20.370.120">
    <property type="match status" value="1"/>
</dbReference>
<dbReference type="Gene3D" id="3.40.630.30">
    <property type="match status" value="1"/>
</dbReference>
<reference evidence="8" key="1">
    <citation type="submission" date="2025-08" db="UniProtKB">
        <authorList>
            <consortium name="RefSeq"/>
        </authorList>
    </citation>
    <scope>IDENTIFICATION</scope>
</reference>
<organism evidence="7 8">
    <name type="scientific">Cottoperca gobio</name>
    <name type="common">Frogmouth</name>
    <name type="synonym">Aphritis gobio</name>
    <dbReference type="NCBI Taxonomy" id="56716"/>
    <lineage>
        <taxon>Eukaryota</taxon>
        <taxon>Metazoa</taxon>
        <taxon>Chordata</taxon>
        <taxon>Craniata</taxon>
        <taxon>Vertebrata</taxon>
        <taxon>Euteleostomi</taxon>
        <taxon>Actinopterygii</taxon>
        <taxon>Neopterygii</taxon>
        <taxon>Teleostei</taxon>
        <taxon>Neoteleostei</taxon>
        <taxon>Acanthomorphata</taxon>
        <taxon>Eupercaria</taxon>
        <taxon>Perciformes</taxon>
        <taxon>Notothenioidei</taxon>
        <taxon>Bovichtidae</taxon>
        <taxon>Cottoperca</taxon>
    </lineage>
</organism>
<keyword evidence="2 4" id="KW-0168">Coated pit</keyword>
<dbReference type="GO" id="GO:0005925">
    <property type="term" value="C:focal adhesion"/>
    <property type="evidence" value="ECO:0007669"/>
    <property type="project" value="UniProtKB-SubCell"/>
</dbReference>
<dbReference type="PANTHER" id="PTHR12327">
    <property type="entry name" value="ALPHA-TUBULIN N-ACETYLTRANSFERASE 1"/>
    <property type="match status" value="1"/>
</dbReference>
<keyword evidence="4" id="KW-0963">Cytoplasm</keyword>
<dbReference type="FunFam" id="3.40.630.30:FF:000020">
    <property type="entry name" value="Alpha-tubulin N-acetyltransferase 1"/>
    <property type="match status" value="1"/>
</dbReference>
<proteinExistence type="inferred from homology"/>
<dbReference type="GeneID" id="115015403"/>
<evidence type="ECO:0000259" key="6">
    <source>
        <dbReference type="PROSITE" id="PS51730"/>
    </source>
</evidence>
<dbReference type="InterPro" id="IPR038746">
    <property type="entry name" value="Atat"/>
</dbReference>
<evidence type="ECO:0000256" key="4">
    <source>
        <dbReference type="HAMAP-Rule" id="MF_03130"/>
    </source>
</evidence>
<dbReference type="GO" id="GO:0070507">
    <property type="term" value="P:regulation of microtubule cytoskeleton organization"/>
    <property type="evidence" value="ECO:0007669"/>
    <property type="project" value="UniProtKB-UniRule"/>
</dbReference>
<evidence type="ECO:0000256" key="3">
    <source>
        <dbReference type="ARBA" id="ARBA00023315"/>
    </source>
</evidence>
<keyword evidence="4" id="KW-0206">Cytoskeleton</keyword>
<evidence type="ECO:0000256" key="1">
    <source>
        <dbReference type="ARBA" id="ARBA00022679"/>
    </source>
</evidence>
<dbReference type="GO" id="GO:0005874">
    <property type="term" value="C:microtubule"/>
    <property type="evidence" value="ECO:0007669"/>
    <property type="project" value="InterPro"/>
</dbReference>
<feature type="domain" description="N-acetyltransferase" evidence="6">
    <location>
        <begin position="1"/>
        <end position="184"/>
    </location>
</feature>
<gene>
    <name evidence="8" type="primary">atat1</name>
    <name evidence="4" type="synonym">ATAT1</name>
    <name evidence="4" type="synonym">MEC17</name>
</gene>
<comment type="catalytic activity">
    <reaction evidence="4">
        <text>L-lysyl-[alpha-tubulin] + acetyl-CoA = N(6)-acetyl-L-lysyl-[alpha-tubulin] + CoA + H(+)</text>
        <dbReference type="Rhea" id="RHEA:15277"/>
        <dbReference type="Rhea" id="RHEA-COMP:11278"/>
        <dbReference type="Rhea" id="RHEA-COMP:11279"/>
        <dbReference type="ChEBI" id="CHEBI:15378"/>
        <dbReference type="ChEBI" id="CHEBI:29969"/>
        <dbReference type="ChEBI" id="CHEBI:57287"/>
        <dbReference type="ChEBI" id="CHEBI:57288"/>
        <dbReference type="ChEBI" id="CHEBI:61930"/>
        <dbReference type="EC" id="2.3.1.108"/>
    </reaction>
</comment>
<keyword evidence="4" id="KW-0472">Membrane</keyword>
<accession>A0A6J2QLG2</accession>
<comment type="similarity">
    <text evidence="4">Belongs to the acetyltransferase ATAT1 family.</text>
</comment>
<keyword evidence="7" id="KW-1185">Reference proteome</keyword>
<protein>
    <recommendedName>
        <fullName evidence="4">Alpha-tubulin N-acetyltransferase 1</fullName>
        <shortName evidence="4">Alpha-TAT</shortName>
        <shortName evidence="4">Alpha-TAT1</shortName>
        <shortName evidence="4">TAT</shortName>
        <ecNumber evidence="4">2.3.1.108</ecNumber>
    </recommendedName>
    <alternativeName>
        <fullName evidence="4">Acetyltransferase mec-17 homolog</fullName>
    </alternativeName>
</protein>
<dbReference type="GO" id="GO:0030424">
    <property type="term" value="C:axon"/>
    <property type="evidence" value="ECO:0007669"/>
    <property type="project" value="UniProtKB-SubCell"/>
</dbReference>
<dbReference type="RefSeq" id="XP_029298536.1">
    <property type="nucleotide sequence ID" value="XM_029442676.1"/>
</dbReference>
<feature type="binding site" evidence="4">
    <location>
        <begin position="118"/>
        <end position="131"/>
    </location>
    <ligand>
        <name>acetyl-CoA</name>
        <dbReference type="ChEBI" id="CHEBI:57288"/>
    </ligand>
</feature>
<feature type="site" description="Crucial for catalytic activity" evidence="4">
    <location>
        <position position="53"/>
    </location>
</feature>
<dbReference type="GO" id="GO:0048666">
    <property type="term" value="P:neuron development"/>
    <property type="evidence" value="ECO:0007669"/>
    <property type="project" value="UniProtKB-UniRule"/>
</dbReference>
<evidence type="ECO:0000313" key="7">
    <source>
        <dbReference type="Proteomes" id="UP000504630"/>
    </source>
</evidence>
<dbReference type="CTD" id="79969"/>
<dbReference type="EC" id="2.3.1.108" evidence="4"/>
<evidence type="ECO:0000256" key="5">
    <source>
        <dbReference type="SAM" id="MobiDB-lite"/>
    </source>
</evidence>
<feature type="compositionally biased region" description="Polar residues" evidence="5">
    <location>
        <begin position="270"/>
        <end position="279"/>
    </location>
</feature>
<feature type="binding site" evidence="4">
    <location>
        <begin position="154"/>
        <end position="163"/>
    </location>
    <ligand>
        <name>acetyl-CoA</name>
        <dbReference type="ChEBI" id="CHEBI:57288"/>
    </ligand>
</feature>
<dbReference type="GO" id="GO:0019799">
    <property type="term" value="F:tubulin N-acetyltransferase activity"/>
    <property type="evidence" value="ECO:0007669"/>
    <property type="project" value="UniProtKB-UniRule"/>
</dbReference>
<sequence>MEFPFDINQLFSERVSILDQTIVAGRKAAGRPHLQAHIDTVIDELGKASAKAQQLPASITSASKLQSQKHQLYLLKNREMNGGRGVVVGFLKVGYKKLFLLDRQGEHVEAEPLCVLDFYIAENLQRYGYGLELFDFMLQHKKLEPLLMAYDRPSPKFLSFLAKHYCLTPSVPQANNFVVFEGFFLNRSGSPSSPLTDQGMYGFFGPVEKGSPKKAGRRDQTLLFNGERSGPSGAAGSSLALCSSSLPPAVGILPALSLPQRGILPQQVAPTSRRSSCPWGQQGPEPTVPSHRALQGKTHQVRHHTSSSPDHIYSQQGRAGRCSLYSWHMDSRAPGLLDRPLPGLRPVGDQSYELGYRHTGWPVFTHHKAGPDLSHFHLCLHPRRMASAPRPP</sequence>
<comment type="function">
    <text evidence="4">Specifically acetylates 'Lys-40' in alpha-tubulin on the lumenal side of microtubules. Promotes microtubule destabilization and accelerates microtubule dynamics; this activity may be independent of acetylation activity. Acetylates alpha-tubulin with a slow enzymatic rate, due to a catalytic site that is not optimized for acetyl transfer. Enters the microtubule through each end and diffuses quickly throughout the lumen of microtubules. Acetylates only long/old microtubules because of its slow acetylation rate since it does not have time to act on dynamically unstable microtubules before the enzyme is released. May be involved in neuron development.</text>
</comment>
<dbReference type="Pfam" id="PF05301">
    <property type="entry name" value="Acetyltransf_16"/>
    <property type="match status" value="1"/>
</dbReference>
<dbReference type="PROSITE" id="PS51730">
    <property type="entry name" value="GNAT_ATAT"/>
    <property type="match status" value="1"/>
</dbReference>
<dbReference type="Proteomes" id="UP000504630">
    <property type="component" value="Chromosome 11"/>
</dbReference>
<keyword evidence="1 4" id="KW-0808">Transferase</keyword>
<dbReference type="PANTHER" id="PTHR12327:SF0">
    <property type="entry name" value="ALPHA-TUBULIN N-ACETYLTRANSFERASE 1"/>
    <property type="match status" value="1"/>
</dbReference>
<dbReference type="HAMAP" id="MF_03130">
    <property type="entry name" value="mec17"/>
    <property type="match status" value="1"/>
</dbReference>
<comment type="subcellular location">
    <subcellularLocation>
        <location evidence="4">Cytoplasm</location>
    </subcellularLocation>
    <subcellularLocation>
        <location evidence="4">Membrane</location>
        <location evidence="4">Clathrin-coated pit</location>
    </subcellularLocation>
    <subcellularLocation>
        <location evidence="4">Cell junction</location>
        <location evidence="4">Focal adhesion</location>
    </subcellularLocation>
    <subcellularLocation>
        <location evidence="4">Cell projection</location>
        <location evidence="4">Axon</location>
    </subcellularLocation>
    <subcellularLocation>
        <location evidence="4">Cytoplasm</location>
        <location evidence="4">Cytoskeleton</location>
    </subcellularLocation>
    <subcellularLocation>
        <location evidence="4">Cytoplasm</location>
        <location evidence="4">Cytoskeleton</location>
        <location evidence="4">Spindle</location>
    </subcellularLocation>
</comment>
<dbReference type="AlphaFoldDB" id="A0A6J2QLG2"/>
<feature type="compositionally biased region" description="Polar residues" evidence="5">
    <location>
        <begin position="306"/>
        <end position="315"/>
    </location>
</feature>
<keyword evidence="4" id="KW-0965">Cell junction</keyword>
<feature type="region of interest" description="Disordered" evidence="5">
    <location>
        <begin position="270"/>
        <end position="315"/>
    </location>
</feature>
<evidence type="ECO:0000256" key="2">
    <source>
        <dbReference type="ARBA" id="ARBA00023176"/>
    </source>
</evidence>
<keyword evidence="3 4" id="KW-0012">Acyltransferase</keyword>